<feature type="region of interest" description="Disordered" evidence="1">
    <location>
        <begin position="61"/>
        <end position="88"/>
    </location>
</feature>
<dbReference type="AlphaFoldDB" id="A0A225UZW5"/>
<dbReference type="EMBL" id="NBNE01009380">
    <property type="protein sequence ID" value="OWY98463.1"/>
    <property type="molecule type" value="Genomic_DNA"/>
</dbReference>
<accession>A0A225UZW5</accession>
<evidence type="ECO:0000256" key="1">
    <source>
        <dbReference type="SAM" id="MobiDB-lite"/>
    </source>
</evidence>
<organism evidence="2 3">
    <name type="scientific">Phytophthora megakarya</name>
    <dbReference type="NCBI Taxonomy" id="4795"/>
    <lineage>
        <taxon>Eukaryota</taxon>
        <taxon>Sar</taxon>
        <taxon>Stramenopiles</taxon>
        <taxon>Oomycota</taxon>
        <taxon>Peronosporomycetes</taxon>
        <taxon>Peronosporales</taxon>
        <taxon>Peronosporaceae</taxon>
        <taxon>Phytophthora</taxon>
    </lineage>
</organism>
<keyword evidence="3" id="KW-1185">Reference proteome</keyword>
<comment type="caution">
    <text evidence="2">The sequence shown here is derived from an EMBL/GenBank/DDBJ whole genome shotgun (WGS) entry which is preliminary data.</text>
</comment>
<dbReference type="OrthoDB" id="102206at2759"/>
<sequence>MGRPRTTGDGKKPKRYYRIAVNYTHKRLVLDYLAANHTVTEAIDHFYTFCTATEKTRKQKQISKWKNRDGKGHLKNLRSSGQATTLSRDAENDIECPVASQMLHYKALEVAVDEDLSPDIFKASTS</sequence>
<gene>
    <name evidence="2" type="ORF">PHMEG_00030769</name>
</gene>
<evidence type="ECO:0000313" key="2">
    <source>
        <dbReference type="EMBL" id="OWY98463.1"/>
    </source>
</evidence>
<name>A0A225UZW5_9STRA</name>
<proteinExistence type="predicted"/>
<reference evidence="3" key="1">
    <citation type="submission" date="2017-03" db="EMBL/GenBank/DDBJ databases">
        <title>Phytopthora megakarya and P. palmivora, two closely related causual agents of cacao black pod achieved similar genome size and gene model numbers by different mechanisms.</title>
        <authorList>
            <person name="Ali S."/>
            <person name="Shao J."/>
            <person name="Larry D.J."/>
            <person name="Kronmiller B."/>
            <person name="Shen D."/>
            <person name="Strem M.D."/>
            <person name="Melnick R.L."/>
            <person name="Guiltinan M.J."/>
            <person name="Tyler B.M."/>
            <person name="Meinhardt L.W."/>
            <person name="Bailey B.A."/>
        </authorList>
    </citation>
    <scope>NUCLEOTIDE SEQUENCE [LARGE SCALE GENOMIC DNA]</scope>
    <source>
        <strain evidence="3">zdho120</strain>
    </source>
</reference>
<feature type="compositionally biased region" description="Polar residues" evidence="1">
    <location>
        <begin position="77"/>
        <end position="87"/>
    </location>
</feature>
<protein>
    <submittedName>
        <fullName evidence="2">Uncharacterized protein</fullName>
    </submittedName>
</protein>
<dbReference type="Proteomes" id="UP000198211">
    <property type="component" value="Unassembled WGS sequence"/>
</dbReference>
<evidence type="ECO:0000313" key="3">
    <source>
        <dbReference type="Proteomes" id="UP000198211"/>
    </source>
</evidence>